<evidence type="ECO:0000313" key="5">
    <source>
        <dbReference type="Proteomes" id="UP001152795"/>
    </source>
</evidence>
<dbReference type="AlphaFoldDB" id="A0A6S7LP38"/>
<feature type="region of interest" description="Disordered" evidence="2">
    <location>
        <begin position="167"/>
        <end position="210"/>
    </location>
</feature>
<feature type="non-terminal residue" evidence="4">
    <location>
        <position position="1053"/>
    </location>
</feature>
<keyword evidence="1" id="KW-0862">Zinc</keyword>
<dbReference type="PROSITE" id="PS50158">
    <property type="entry name" value="ZF_CCHC"/>
    <property type="match status" value="1"/>
</dbReference>
<feature type="compositionally biased region" description="Pro residues" evidence="2">
    <location>
        <begin position="192"/>
        <end position="203"/>
    </location>
</feature>
<feature type="compositionally biased region" description="Polar residues" evidence="2">
    <location>
        <begin position="173"/>
        <end position="185"/>
    </location>
</feature>
<feature type="domain" description="CCHC-type" evidence="3">
    <location>
        <begin position="235"/>
        <end position="250"/>
    </location>
</feature>
<reference evidence="4" key="1">
    <citation type="submission" date="2020-04" db="EMBL/GenBank/DDBJ databases">
        <authorList>
            <person name="Alioto T."/>
            <person name="Alioto T."/>
            <person name="Gomez Garrido J."/>
        </authorList>
    </citation>
    <scope>NUCLEOTIDE SEQUENCE</scope>
    <source>
        <strain evidence="4">A484AB</strain>
    </source>
</reference>
<evidence type="ECO:0000259" key="3">
    <source>
        <dbReference type="PROSITE" id="PS50158"/>
    </source>
</evidence>
<dbReference type="InterPro" id="IPR043128">
    <property type="entry name" value="Rev_trsase/Diguanyl_cyclase"/>
</dbReference>
<dbReference type="InterPro" id="IPR000477">
    <property type="entry name" value="RT_dom"/>
</dbReference>
<dbReference type="GO" id="GO:0003676">
    <property type="term" value="F:nucleic acid binding"/>
    <property type="evidence" value="ECO:0007669"/>
    <property type="project" value="InterPro"/>
</dbReference>
<dbReference type="SUPFAM" id="SSF56672">
    <property type="entry name" value="DNA/RNA polymerases"/>
    <property type="match status" value="1"/>
</dbReference>
<dbReference type="GO" id="GO:0008270">
    <property type="term" value="F:zinc ion binding"/>
    <property type="evidence" value="ECO:0007669"/>
    <property type="project" value="UniProtKB-KW"/>
</dbReference>
<gene>
    <name evidence="4" type="ORF">PACLA_8A031180</name>
</gene>
<name>A0A6S7LP38_PARCT</name>
<evidence type="ECO:0000256" key="2">
    <source>
        <dbReference type="SAM" id="MobiDB-lite"/>
    </source>
</evidence>
<dbReference type="EMBL" id="CACRXK020025963">
    <property type="protein sequence ID" value="CAB4039853.1"/>
    <property type="molecule type" value="Genomic_DNA"/>
</dbReference>
<sequence>MLVHRPRWTKWLTRFERLIVGMNITDATQKRALLLHYAGPDVDDIFETLPDTGEDKDYKKAVECLNTYFVPKVNMVYEEYQFRQAKQRSNENLASYHTRLRQLAKHCGFADVDKEIRTQIVFSCTSHKLRLRALREDLSLTALLEAGRDLSLTALLEAGRVAEITDRQARDIQPTNTDQSVNALPSRNKPYPVHPDPNAPPHTPNNQRPHTHSLCRNCGGPFPHAISCPANGKTCRSCGKNGHFANVCRSRPQQRPRFVQQIADDPEQDPAYTFVIHSEPQVLNTFSPSSAPLRPSPSCIVNIGGQPIFVLVDSGASANLLDEATYNSITNNTRLSAMLNPPTTKIYSYGSTTPLPILGSWSTSVRHKSTTVNATFHVTKGNSGNLLSCTTAQQLNLLTLNVNSTMSGQTILHAFPHLFDGIGQVKGKEIKLHISNTVTPKQQPQRCIPFHVRKDVEQELKRLEQLDIIEAVDGPTPWVSPIVVVPKKSGEIRICVDMREANKAIGREKHLMPTLDDLIADLNGASVFSTLDLASGYHQLTLAPESRHITTFSTHVGLRRYKRLMFGINAASEIFQNAIAELLAGLPGCKNISDDIIVYGKDQLEHDLNLQAVLQRLSDYNVRFHNMAAGSVCMSSDPDENIMTTVWDVKEIYRYKTSEMIYYDGERIRWSADHESLKKLNSVCQLSDVSQTNGQKQCIDIDQSNNSLRTQDCASQTQKQNCDHSSEELRDALKKIDRLFDLTNNVYNSISRLIKETPVPCGNCMLGKNASGSGAQSISAGDIGENIRKCNELSIELEGVKLDAVITESRLSNNIYQNSKAIEQIHSQMQNIQNITTDERSTIANREQSNTHTISKQNEISENPCNKSVVLQDEQFCLSHGHQSDKLQSKVSNNSNSVRDYQCENSKSNCNTVEGKLQGQPFSRCKTKTTLPMCLGNLPLIELPSSKMQKNKQSKLPNKKKVYSKGYRHGYYAKRQINTQSQRGITKTTDRIPLDAVTKPSTTTKSERLVELPRICSWDDKKKNLAISVRITQRQNYHHCYSNNTLNINSKRR</sequence>
<dbReference type="InterPro" id="IPR001969">
    <property type="entry name" value="Aspartic_peptidase_AS"/>
</dbReference>
<comment type="caution">
    <text evidence="4">The sequence shown here is derived from an EMBL/GenBank/DDBJ whole genome shotgun (WGS) entry which is preliminary data.</text>
</comment>
<dbReference type="GO" id="GO:0006508">
    <property type="term" value="P:proteolysis"/>
    <property type="evidence" value="ECO:0007669"/>
    <property type="project" value="InterPro"/>
</dbReference>
<dbReference type="PROSITE" id="PS00141">
    <property type="entry name" value="ASP_PROTEASE"/>
    <property type="match status" value="1"/>
</dbReference>
<dbReference type="Gene3D" id="4.10.60.10">
    <property type="entry name" value="Zinc finger, CCHC-type"/>
    <property type="match status" value="1"/>
</dbReference>
<dbReference type="Gene3D" id="2.40.70.10">
    <property type="entry name" value="Acid Proteases"/>
    <property type="match status" value="1"/>
</dbReference>
<dbReference type="GO" id="GO:0004190">
    <property type="term" value="F:aspartic-type endopeptidase activity"/>
    <property type="evidence" value="ECO:0007669"/>
    <property type="project" value="InterPro"/>
</dbReference>
<dbReference type="Gene3D" id="3.30.70.270">
    <property type="match status" value="1"/>
</dbReference>
<protein>
    <submittedName>
        <fullName evidence="4">Retrovirus-related Pol poly from transposon</fullName>
    </submittedName>
</protein>
<dbReference type="InterPro" id="IPR001878">
    <property type="entry name" value="Znf_CCHC"/>
</dbReference>
<dbReference type="InterPro" id="IPR043502">
    <property type="entry name" value="DNA/RNA_pol_sf"/>
</dbReference>
<dbReference type="Pfam" id="PF00078">
    <property type="entry name" value="RVT_1"/>
    <property type="match status" value="1"/>
</dbReference>
<keyword evidence="5" id="KW-1185">Reference proteome</keyword>
<dbReference type="InterPro" id="IPR021109">
    <property type="entry name" value="Peptidase_aspartic_dom_sf"/>
</dbReference>
<keyword evidence="1" id="KW-0479">Metal-binding</keyword>
<dbReference type="CDD" id="cd01647">
    <property type="entry name" value="RT_LTR"/>
    <property type="match status" value="1"/>
</dbReference>
<evidence type="ECO:0000256" key="1">
    <source>
        <dbReference type="PROSITE-ProRule" id="PRU00047"/>
    </source>
</evidence>
<dbReference type="PANTHER" id="PTHR37984:SF11">
    <property type="entry name" value="INTEGRASE CATALYTIC DOMAIN-CONTAINING PROTEIN"/>
    <property type="match status" value="1"/>
</dbReference>
<keyword evidence="1" id="KW-0863">Zinc-finger</keyword>
<dbReference type="FunFam" id="3.10.10.10:FF:000003">
    <property type="entry name" value="Retrovirus-related Pol polyprotein from transposon 297-like Protein"/>
    <property type="match status" value="1"/>
</dbReference>
<dbReference type="Gene3D" id="3.10.10.10">
    <property type="entry name" value="HIV Type 1 Reverse Transcriptase, subunit A, domain 1"/>
    <property type="match status" value="1"/>
</dbReference>
<dbReference type="OrthoDB" id="10068383at2759"/>
<proteinExistence type="predicted"/>
<dbReference type="SMART" id="SM00343">
    <property type="entry name" value="ZnF_C2HC"/>
    <property type="match status" value="2"/>
</dbReference>
<accession>A0A6S7LP38</accession>
<dbReference type="PANTHER" id="PTHR37984">
    <property type="entry name" value="PROTEIN CBG26694"/>
    <property type="match status" value="1"/>
</dbReference>
<dbReference type="InterPro" id="IPR050951">
    <property type="entry name" value="Retrovirus_Pol_polyprotein"/>
</dbReference>
<dbReference type="Proteomes" id="UP001152795">
    <property type="component" value="Unassembled WGS sequence"/>
</dbReference>
<evidence type="ECO:0000313" key="4">
    <source>
        <dbReference type="EMBL" id="CAB4039853.1"/>
    </source>
</evidence>
<organism evidence="4 5">
    <name type="scientific">Paramuricea clavata</name>
    <name type="common">Red gorgonian</name>
    <name type="synonym">Violescent sea-whip</name>
    <dbReference type="NCBI Taxonomy" id="317549"/>
    <lineage>
        <taxon>Eukaryota</taxon>
        <taxon>Metazoa</taxon>
        <taxon>Cnidaria</taxon>
        <taxon>Anthozoa</taxon>
        <taxon>Octocorallia</taxon>
        <taxon>Malacalcyonacea</taxon>
        <taxon>Plexauridae</taxon>
        <taxon>Paramuricea</taxon>
    </lineage>
</organism>